<dbReference type="EMBL" id="BARW01007203">
    <property type="protein sequence ID" value="GAI85668.1"/>
    <property type="molecule type" value="Genomic_DNA"/>
</dbReference>
<name>X1RYD5_9ZZZZ</name>
<feature type="non-terminal residue" evidence="1">
    <location>
        <position position="1"/>
    </location>
</feature>
<reference evidence="1" key="1">
    <citation type="journal article" date="2014" name="Front. Microbiol.">
        <title>High frequency of phylogenetically diverse reductive dehalogenase-homologous genes in deep subseafloor sedimentary metagenomes.</title>
        <authorList>
            <person name="Kawai M."/>
            <person name="Futagami T."/>
            <person name="Toyoda A."/>
            <person name="Takaki Y."/>
            <person name="Nishi S."/>
            <person name="Hori S."/>
            <person name="Arai W."/>
            <person name="Tsubouchi T."/>
            <person name="Morono Y."/>
            <person name="Uchiyama I."/>
            <person name="Ito T."/>
            <person name="Fujiyama A."/>
            <person name="Inagaki F."/>
            <person name="Takami H."/>
        </authorList>
    </citation>
    <scope>NUCLEOTIDE SEQUENCE</scope>
    <source>
        <strain evidence="1">Expedition CK06-06</strain>
    </source>
</reference>
<protein>
    <submittedName>
        <fullName evidence="1">Uncharacterized protein</fullName>
    </submittedName>
</protein>
<gene>
    <name evidence="1" type="ORF">S12H4_15052</name>
</gene>
<dbReference type="AlphaFoldDB" id="X1RYD5"/>
<comment type="caution">
    <text evidence="1">The sequence shown here is derived from an EMBL/GenBank/DDBJ whole genome shotgun (WGS) entry which is preliminary data.</text>
</comment>
<sequence>RSRGTVETGYKNKVTFRGQHLALLDYDELYFELERFKRERTWHNLNISKEGIHRLLKDSTWYTLYMPESQMMPTSFDGIRLIQQVAAELLKRYCEHYYNYCKRRYLEPRLELRDLTTEDDNIPDNDEYQLIVDGDETTLIHSIQQIKKDLEENKKDLLQYGDLCACNFNRHLYQPLFHVKRGGKITILPVALGESEYQFVVDLKKWCEKNGERLKDERQEIFLLRNLSKGKGVGFFEAGNFHPDFIMWVLKDQKQYVSFIEPHGLIHEGPASDKILFHEKIKDVEQRLGDPDVILNSFILSWTQYPQLKWGPPREDLEKKHVLFMTEDRDHYIQKLFTLIK</sequence>
<organism evidence="1">
    <name type="scientific">marine sediment metagenome</name>
    <dbReference type="NCBI Taxonomy" id="412755"/>
    <lineage>
        <taxon>unclassified sequences</taxon>
        <taxon>metagenomes</taxon>
        <taxon>ecological metagenomes</taxon>
    </lineage>
</organism>
<proteinExistence type="predicted"/>
<accession>X1RYD5</accession>
<evidence type="ECO:0000313" key="1">
    <source>
        <dbReference type="EMBL" id="GAI85668.1"/>
    </source>
</evidence>